<feature type="region of interest" description="Disordered" evidence="1">
    <location>
        <begin position="620"/>
        <end position="658"/>
    </location>
</feature>
<dbReference type="KEGG" id="caml:H6X83_05830"/>
<evidence type="ECO:0000313" key="4">
    <source>
        <dbReference type="Proteomes" id="UP000516046"/>
    </source>
</evidence>
<keyword evidence="2" id="KW-0812">Transmembrane</keyword>
<feature type="compositionally biased region" description="Polar residues" evidence="1">
    <location>
        <begin position="644"/>
        <end position="658"/>
    </location>
</feature>
<feature type="transmembrane region" description="Helical" evidence="2">
    <location>
        <begin position="12"/>
        <end position="34"/>
    </location>
</feature>
<proteinExistence type="predicted"/>
<sequence length="658" mass="71621">MKKKSRQGAALVYVITVTAVLMILVTGLVFLAGINLHSSQTSLAARQAYLDAKSAVEYGRAYVSLYAQQEKQQAENGMTLKWIASAGGADVYNINQKAAVTAAQTGNLPAQFGIYIGNSQAASFSRDATKDPAMLSSGPAVSDCDIGSLQASVPYHYKGITQSDGAAANRVYKMNFRFQQPFFTQVVHQKPKPETTAAKINGFLLPGSNYGAHTVIPNINSNSPYITPNAYSVYPVVVWNMMQGPNNLDEQTRQQCSLTAPEVYLMCKPKSLAYYDTSYGRLVTDFVCFNGNVSGQDYRANPTSNAHESKFLLQSRTVGQRGVICFANDCTVTVDGNQLKRTFTIPKGYYYFKDGMNLYDLHSDLRDFNGNQLLEPVAEEKLPASVSSTRVETIQDCYDSKDNNYPRGLIQGNAEMQNSTWNLCAYWADSYGNLSGGLPSSNYNGHKGELSNVSAFLYVASSRSWGNAFSDTMVDDANWKDFHFTLKDFGLSTGWSNAEQEARKKFGVYRAKDIFMEYVNSTEGLIVPAGSTIVLQANSMWFNSTRTDGTLGGGLPLTAGDAGSKLYLTSLNFQDAVSLTVPADLQVNYAGTTYTIRAGTYSVANKLNLFSDEAKAFFAQHQEENKSSSSESGGGTESGSTSSAEKVNTEGSGYYTQG</sequence>
<reference evidence="3 4" key="1">
    <citation type="submission" date="2020-08" db="EMBL/GenBank/DDBJ databases">
        <authorList>
            <person name="Ren C."/>
            <person name="Gu Y."/>
            <person name="Xu Y."/>
        </authorList>
    </citation>
    <scope>NUCLEOTIDE SEQUENCE [LARGE SCALE GENOMIC DNA]</scope>
    <source>
        <strain evidence="3 4">LBM18003</strain>
    </source>
</reference>
<organism evidence="3 4">
    <name type="scientific">Caproicibacterium amylolyticum</name>
    <dbReference type="NCBI Taxonomy" id="2766537"/>
    <lineage>
        <taxon>Bacteria</taxon>
        <taxon>Bacillati</taxon>
        <taxon>Bacillota</taxon>
        <taxon>Clostridia</taxon>
        <taxon>Eubacteriales</taxon>
        <taxon>Oscillospiraceae</taxon>
        <taxon>Caproicibacterium</taxon>
    </lineage>
</organism>
<dbReference type="AlphaFoldDB" id="A0A7G9WKB4"/>
<evidence type="ECO:0000256" key="1">
    <source>
        <dbReference type="SAM" id="MobiDB-lite"/>
    </source>
</evidence>
<keyword evidence="2" id="KW-0472">Membrane</keyword>
<accession>A0A7G9WKB4</accession>
<protein>
    <submittedName>
        <fullName evidence="3">Uncharacterized protein</fullName>
    </submittedName>
</protein>
<keyword evidence="4" id="KW-1185">Reference proteome</keyword>
<evidence type="ECO:0000313" key="3">
    <source>
        <dbReference type="EMBL" id="QNO19126.1"/>
    </source>
</evidence>
<name>A0A7G9WKB4_9FIRM</name>
<dbReference type="EMBL" id="CP060696">
    <property type="protein sequence ID" value="QNO19126.1"/>
    <property type="molecule type" value="Genomic_DNA"/>
</dbReference>
<gene>
    <name evidence="3" type="ORF">H6X83_05830</name>
</gene>
<dbReference type="RefSeq" id="WP_212508195.1">
    <property type="nucleotide sequence ID" value="NZ_CP060696.1"/>
</dbReference>
<evidence type="ECO:0000256" key="2">
    <source>
        <dbReference type="SAM" id="Phobius"/>
    </source>
</evidence>
<keyword evidence="2" id="KW-1133">Transmembrane helix</keyword>
<dbReference type="Proteomes" id="UP000516046">
    <property type="component" value="Chromosome"/>
</dbReference>